<accession>A0ABY4CV54</accession>
<reference evidence="1 2" key="1">
    <citation type="submission" date="2022-03" db="EMBL/GenBank/DDBJ databases">
        <title>Hymenobactersp. isolated from the air.</title>
        <authorList>
            <person name="Won M."/>
            <person name="Kwon S.-W."/>
        </authorList>
    </citation>
    <scope>NUCLEOTIDE SEQUENCE [LARGE SCALE GENOMIC DNA]</scope>
    <source>
        <strain evidence="1 2">KACC 21982</strain>
    </source>
</reference>
<gene>
    <name evidence="1" type="ORF">MTX78_18750</name>
</gene>
<dbReference type="RefSeq" id="WP_243797381.1">
    <property type="nucleotide sequence ID" value="NZ_CP094669.1"/>
</dbReference>
<protein>
    <recommendedName>
        <fullName evidence="3">STAS/SEC14 domain-containing protein</fullName>
    </recommendedName>
</protein>
<evidence type="ECO:0000313" key="2">
    <source>
        <dbReference type="Proteomes" id="UP000831113"/>
    </source>
</evidence>
<keyword evidence="2" id="KW-1185">Reference proteome</keyword>
<dbReference type="Proteomes" id="UP000831113">
    <property type="component" value="Chromosome"/>
</dbReference>
<evidence type="ECO:0008006" key="3">
    <source>
        <dbReference type="Google" id="ProtNLM"/>
    </source>
</evidence>
<proteinExistence type="predicted"/>
<sequence>MNADPLIRVFSASYLRIHHEPKLRSIELEWHAHLQPNEVRTGFQVGMQIAEQRQVQAWIANMTHMGPISSEDQEWIVANWLPRLRLLGLKFLAIVVSDDARNRLSIHNIMSASEQKGYTPAETVYFSSAQDARDWVYQSCCQPTSLPVVTRRF</sequence>
<dbReference type="EMBL" id="CP094669">
    <property type="protein sequence ID" value="UOG74148.1"/>
    <property type="molecule type" value="Genomic_DNA"/>
</dbReference>
<organism evidence="1 2">
    <name type="scientific">Hymenobacter tibetensis</name>
    <dbReference type="NCBI Taxonomy" id="497967"/>
    <lineage>
        <taxon>Bacteria</taxon>
        <taxon>Pseudomonadati</taxon>
        <taxon>Bacteroidota</taxon>
        <taxon>Cytophagia</taxon>
        <taxon>Cytophagales</taxon>
        <taxon>Hymenobacteraceae</taxon>
        <taxon>Hymenobacter</taxon>
    </lineage>
</organism>
<evidence type="ECO:0000313" key="1">
    <source>
        <dbReference type="EMBL" id="UOG74148.1"/>
    </source>
</evidence>
<name>A0ABY4CV54_9BACT</name>